<evidence type="ECO:0000313" key="3">
    <source>
        <dbReference type="Proteomes" id="UP001595975"/>
    </source>
</evidence>
<feature type="region of interest" description="Disordered" evidence="1">
    <location>
        <begin position="158"/>
        <end position="195"/>
    </location>
</feature>
<protein>
    <submittedName>
        <fullName evidence="2">YbjN domain-containing protein</fullName>
    </submittedName>
</protein>
<accession>A0ABW0XBU2</accession>
<dbReference type="InterPro" id="IPR019660">
    <property type="entry name" value="Put_sensory_transdc_reg_YbjN"/>
</dbReference>
<evidence type="ECO:0000313" key="2">
    <source>
        <dbReference type="EMBL" id="MFC5667992.1"/>
    </source>
</evidence>
<gene>
    <name evidence="2" type="ORF">ACFP3U_34135</name>
</gene>
<organism evidence="2 3">
    <name type="scientific">Kitasatospora misakiensis</name>
    <dbReference type="NCBI Taxonomy" id="67330"/>
    <lineage>
        <taxon>Bacteria</taxon>
        <taxon>Bacillati</taxon>
        <taxon>Actinomycetota</taxon>
        <taxon>Actinomycetes</taxon>
        <taxon>Kitasatosporales</taxon>
        <taxon>Streptomycetaceae</taxon>
        <taxon>Kitasatospora</taxon>
    </lineage>
</organism>
<dbReference type="Pfam" id="PF10722">
    <property type="entry name" value="YbjN"/>
    <property type="match status" value="1"/>
</dbReference>
<keyword evidence="3" id="KW-1185">Reference proteome</keyword>
<evidence type="ECO:0000256" key="1">
    <source>
        <dbReference type="SAM" id="MobiDB-lite"/>
    </source>
</evidence>
<sequence length="195" mass="21594">MAFRTKDEALTLLRTALDEAGVAWEPAPTDPYTLVATLPGTRKLSTTCALRIGDHTLSVNAFVVRRPDENHEAVYRWLLERNTRMYGVAYAVDQLGDVYLAGRLPLEALTPDAVDRLLGTVLENADEPFNTLLELGFATAIRREWEWRTKRGESTRNLAAFAHLAGPSPQSESDSESDSDSESESDSESAPADRR</sequence>
<dbReference type="Gene3D" id="3.30.1460.10">
    <property type="match status" value="1"/>
</dbReference>
<reference evidence="3" key="1">
    <citation type="journal article" date="2019" name="Int. J. Syst. Evol. Microbiol.">
        <title>The Global Catalogue of Microorganisms (GCM) 10K type strain sequencing project: providing services to taxonomists for standard genome sequencing and annotation.</title>
        <authorList>
            <consortium name="The Broad Institute Genomics Platform"/>
            <consortium name="The Broad Institute Genome Sequencing Center for Infectious Disease"/>
            <person name="Wu L."/>
            <person name="Ma J."/>
        </authorList>
    </citation>
    <scope>NUCLEOTIDE SEQUENCE [LARGE SCALE GENOMIC DNA]</scope>
    <source>
        <strain evidence="3">CGMCC 4.1437</strain>
    </source>
</reference>
<dbReference type="RefSeq" id="WP_380229653.1">
    <property type="nucleotide sequence ID" value="NZ_JBHSOF010000075.1"/>
</dbReference>
<feature type="compositionally biased region" description="Acidic residues" evidence="1">
    <location>
        <begin position="173"/>
        <end position="187"/>
    </location>
</feature>
<dbReference type="Proteomes" id="UP001595975">
    <property type="component" value="Unassembled WGS sequence"/>
</dbReference>
<name>A0ABW0XBU2_9ACTN</name>
<proteinExistence type="predicted"/>
<dbReference type="SUPFAM" id="SSF69635">
    <property type="entry name" value="Type III secretory system chaperone-like"/>
    <property type="match status" value="1"/>
</dbReference>
<comment type="caution">
    <text evidence="2">The sequence shown here is derived from an EMBL/GenBank/DDBJ whole genome shotgun (WGS) entry which is preliminary data.</text>
</comment>
<dbReference type="EMBL" id="JBHSOF010000075">
    <property type="protein sequence ID" value="MFC5667992.1"/>
    <property type="molecule type" value="Genomic_DNA"/>
</dbReference>